<feature type="domain" description="BHLH" evidence="6">
    <location>
        <begin position="82"/>
        <end position="131"/>
    </location>
</feature>
<dbReference type="SMART" id="SM00353">
    <property type="entry name" value="HLH"/>
    <property type="match status" value="1"/>
</dbReference>
<proteinExistence type="predicted"/>
<comment type="caution">
    <text evidence="7">The sequence shown here is derived from an EMBL/GenBank/DDBJ whole genome shotgun (WGS) entry which is preliminary data.</text>
</comment>
<dbReference type="GO" id="GO:0003677">
    <property type="term" value="F:DNA binding"/>
    <property type="evidence" value="ECO:0007669"/>
    <property type="project" value="UniProtKB-KW"/>
</dbReference>
<dbReference type="InterPro" id="IPR036638">
    <property type="entry name" value="HLH_DNA-bd_sf"/>
</dbReference>
<dbReference type="GO" id="GO:0003700">
    <property type="term" value="F:DNA-binding transcription factor activity"/>
    <property type="evidence" value="ECO:0007669"/>
    <property type="project" value="InterPro"/>
</dbReference>
<sequence>MGSYSYNSKNCSYGYNNQNPSFGPEFQRLFDPFSNSLGGFNGVLRGGPALSHSLVLDSEKGELVKAPARVGKKGVSEAKALAALKSHSEAERRRRERINAHLTTLRSLVPCTDKMDKATLLAEVISQVKELKKTACEESQGFLIPMDDDEVKVEICDDGAEDGAVSYRASLCCDYRPQLLSDLRQAIDNLQLELVKSEISTLGSRVTNAFVYTCRKAGENTDMEQCRCIANRVHDALNSVLEKAAAASALPEYSPRTLPSKRRRTTCFDTSCSSS</sequence>
<keyword evidence="3" id="KW-0238">DNA-binding</keyword>
<name>A0A8J4RBY1_9ROSI</name>
<protein>
    <recommendedName>
        <fullName evidence="6">BHLH domain-containing protein</fullName>
    </recommendedName>
</protein>
<organism evidence="7 8">
    <name type="scientific">Castanea mollissima</name>
    <name type="common">Chinese chestnut</name>
    <dbReference type="NCBI Taxonomy" id="60419"/>
    <lineage>
        <taxon>Eukaryota</taxon>
        <taxon>Viridiplantae</taxon>
        <taxon>Streptophyta</taxon>
        <taxon>Embryophyta</taxon>
        <taxon>Tracheophyta</taxon>
        <taxon>Spermatophyta</taxon>
        <taxon>Magnoliopsida</taxon>
        <taxon>eudicotyledons</taxon>
        <taxon>Gunneridae</taxon>
        <taxon>Pentapetalae</taxon>
        <taxon>rosids</taxon>
        <taxon>fabids</taxon>
        <taxon>Fagales</taxon>
        <taxon>Fagaceae</taxon>
        <taxon>Castanea</taxon>
    </lineage>
</organism>
<dbReference type="GO" id="GO:0005634">
    <property type="term" value="C:nucleus"/>
    <property type="evidence" value="ECO:0007669"/>
    <property type="project" value="UniProtKB-SubCell"/>
</dbReference>
<evidence type="ECO:0000313" key="8">
    <source>
        <dbReference type="Proteomes" id="UP000737018"/>
    </source>
</evidence>
<dbReference type="AlphaFoldDB" id="A0A8J4RBY1"/>
<dbReference type="PANTHER" id="PTHR45844:SF9">
    <property type="entry name" value="OS09G0463900 PROTEIN"/>
    <property type="match status" value="1"/>
</dbReference>
<dbReference type="SUPFAM" id="SSF47459">
    <property type="entry name" value="HLH, helix-loop-helix DNA-binding domain"/>
    <property type="match status" value="1"/>
</dbReference>
<dbReference type="EMBL" id="JRKL02002094">
    <property type="protein sequence ID" value="KAF3960488.1"/>
    <property type="molecule type" value="Genomic_DNA"/>
</dbReference>
<dbReference type="InterPro" id="IPR045847">
    <property type="entry name" value="AIG1-like"/>
</dbReference>
<evidence type="ECO:0000256" key="5">
    <source>
        <dbReference type="ARBA" id="ARBA00023242"/>
    </source>
</evidence>
<dbReference type="Proteomes" id="UP000737018">
    <property type="component" value="Unassembled WGS sequence"/>
</dbReference>
<gene>
    <name evidence="7" type="ORF">CMV_014806</name>
</gene>
<evidence type="ECO:0000313" key="7">
    <source>
        <dbReference type="EMBL" id="KAF3960488.1"/>
    </source>
</evidence>
<dbReference type="PROSITE" id="PS50888">
    <property type="entry name" value="BHLH"/>
    <property type="match status" value="1"/>
</dbReference>
<dbReference type="Gene3D" id="4.10.280.10">
    <property type="entry name" value="Helix-loop-helix DNA-binding domain"/>
    <property type="match status" value="1"/>
</dbReference>
<dbReference type="PANTHER" id="PTHR45844">
    <property type="entry name" value="TRANSCRIPTION FACTOR BHLH30"/>
    <property type="match status" value="1"/>
</dbReference>
<accession>A0A8J4RBY1</accession>
<evidence type="ECO:0000256" key="1">
    <source>
        <dbReference type="ARBA" id="ARBA00004123"/>
    </source>
</evidence>
<comment type="subcellular location">
    <subcellularLocation>
        <location evidence="1">Nucleus</location>
    </subcellularLocation>
</comment>
<keyword evidence="2" id="KW-0805">Transcription regulation</keyword>
<reference evidence="7" key="1">
    <citation type="submission" date="2020-03" db="EMBL/GenBank/DDBJ databases">
        <title>Castanea mollissima Vanexum genome sequencing.</title>
        <authorList>
            <person name="Staton M."/>
        </authorList>
    </citation>
    <scope>NUCLEOTIDE SEQUENCE</scope>
    <source>
        <tissue evidence="7">Leaf</tissue>
    </source>
</reference>
<dbReference type="Pfam" id="PF00010">
    <property type="entry name" value="HLH"/>
    <property type="match status" value="1"/>
</dbReference>
<keyword evidence="4" id="KW-0804">Transcription</keyword>
<evidence type="ECO:0000259" key="6">
    <source>
        <dbReference type="PROSITE" id="PS50888"/>
    </source>
</evidence>
<dbReference type="InterPro" id="IPR011598">
    <property type="entry name" value="bHLH_dom"/>
</dbReference>
<evidence type="ECO:0000256" key="2">
    <source>
        <dbReference type="ARBA" id="ARBA00023015"/>
    </source>
</evidence>
<keyword evidence="8" id="KW-1185">Reference proteome</keyword>
<dbReference type="FunFam" id="4.10.280.10:FF:000070">
    <property type="entry name" value="transcription factor bHLH30"/>
    <property type="match status" value="1"/>
</dbReference>
<dbReference type="OrthoDB" id="71302at2759"/>
<evidence type="ECO:0000256" key="3">
    <source>
        <dbReference type="ARBA" id="ARBA00023125"/>
    </source>
</evidence>
<keyword evidence="5" id="KW-0539">Nucleus</keyword>
<evidence type="ECO:0000256" key="4">
    <source>
        <dbReference type="ARBA" id="ARBA00023163"/>
    </source>
</evidence>
<dbReference type="GO" id="GO:0046983">
    <property type="term" value="F:protein dimerization activity"/>
    <property type="evidence" value="ECO:0007669"/>
    <property type="project" value="InterPro"/>
</dbReference>